<sequence>MEDEDGEHEAEPVLWPIRYGLAMPYMTDKYRTGGEIDLGLRGGFLLANRFRKTQDEEDHTKEDEIQVLARATSTYARAIAQEEDETLRDVPALEACTRLQPLSALELVHMAPQPFLSANDLVTPPLTVASGVAPQEQVSVVVASPLTHLLVQEGPGADFVPSVVAAAMGLGDSEEETSSAAAGLEDKSECMACVAPAAGFPAFLIFVTGLGRDTLNIFFTLMMRVVRAVTVNSDAAGPPRPRVAVTTANSCFIFSIMSNPTLITNTENQSYRLQQEKIIRLTSQPIDIAISHHTSDLVIVTSNGTVHLWEASNPGRLRVIEKAPTDGPSASIGDYVCTFGAHPRSLLMVKRRVAPELLRFDFATRKTVKSTLPLPSVAESVLGLARHPWHPFHLVITTPQHVLLFDERDTGSSLLAWRHHMLKEPPTLVTLLQPHPEQLSTYILVANRLRGEILFLQYTLAKRAQMTYMQSENISGMDLMMPALDHAEEGKGVWDRTGQLCTVFSPERPIGLPSVFASRQYDVIQSKYTAYDPVRNVLATSLLPKLLLGLCAFVTTEEDDVARDAASPPANRHMEVFQMSEAGDIFMQMFRLVSAAREQERRKKEKKNEKREEEERPPSPPPPSVSLMWDHTDARLITTDVELWDRWEARFRGQRRHRPDAGPEVDPHCKLDRTDLLAYHIAAEEYDSSAQHVQMAQREDEERLRDKLRDVIAFLRRGQKTVFDLHWHLKCELGLVVSPQAIARFLAKMYATKHENGNENESGNESEAARSTTTAAPAGSGVSSSFNDARGAVRRKDTRTELFERLYSARPIDEALEGFGEFGRLLADADRRAREDAQRAQRAKDSKARARERTVAKRQRQRQRQRRQQREREAAENDDNNFSLFPMTPVNSGVRHHQLSPSPFGGGQSPLPSPILPFGSASWAYEIGGPRVEPSANDYDDGGGGDDKEDDDEDDDEDKENEEEEEEEVDYYKMGLGDLAKKWQNREREMRRKLNLPEEENEMEEDNSPSSPEASFVLNSNPTIAASPSPVELLSAEDDDEEDPLRLDNNSPPFSQSQPESQPSQPTTSPRPFKRPMFPSTKRSASQSLIASQGSPSTSTSTTTTTSPRRLSRQQRAVPASPFSAASSSGPPRRQSAPRLLQGKITDLLSPKSTPTSAGPSSALATSSSPAPPSPLPRPQPPLQPSTPNSSDSDRGTPARATTTTAAVAAIMPFTPSPLTPAPVLARPRSHTLAPSPSLSAPMLSPIADYAGSPSPPSPSPLLSPPPIIASSPKSPIISSATRRSAAAGTKRKRAEGF</sequence>
<evidence type="ECO:0000313" key="4">
    <source>
        <dbReference type="Proteomes" id="UP000011083"/>
    </source>
</evidence>
<feature type="compositionally biased region" description="Basic residues" evidence="1">
    <location>
        <begin position="856"/>
        <end position="867"/>
    </location>
</feature>
<protein>
    <recommendedName>
        <fullName evidence="2">TAF1C helical bundle domain-containing protein</fullName>
    </recommendedName>
</protein>
<feature type="compositionally biased region" description="Pro residues" evidence="1">
    <location>
        <begin position="1254"/>
        <end position="1268"/>
    </location>
</feature>
<dbReference type="KEGG" id="acan:ACA1_266880"/>
<feature type="compositionally biased region" description="Polar residues" evidence="1">
    <location>
        <begin position="1017"/>
        <end position="1026"/>
    </location>
</feature>
<dbReference type="PANTHER" id="PTHR15319">
    <property type="entry name" value="TATA BOX-BINDING PROTEIN ASSOCIATED FACTOR RNA POLYMERASE I SUBUNIT C"/>
    <property type="match status" value="1"/>
</dbReference>
<feature type="compositionally biased region" description="Low complexity" evidence="1">
    <location>
        <begin position="1198"/>
        <end position="1210"/>
    </location>
</feature>
<feature type="region of interest" description="Disordered" evidence="1">
    <location>
        <begin position="597"/>
        <end position="629"/>
    </location>
</feature>
<dbReference type="GO" id="GO:0001650">
    <property type="term" value="C:fibrillar center"/>
    <property type="evidence" value="ECO:0007669"/>
    <property type="project" value="TreeGrafter"/>
</dbReference>
<feature type="region of interest" description="Disordered" evidence="1">
    <location>
        <begin position="928"/>
        <end position="975"/>
    </location>
</feature>
<dbReference type="Proteomes" id="UP000011083">
    <property type="component" value="Unassembled WGS sequence"/>
</dbReference>
<dbReference type="EMBL" id="KB007933">
    <property type="protein sequence ID" value="ELR19431.1"/>
    <property type="molecule type" value="Genomic_DNA"/>
</dbReference>
<feature type="compositionally biased region" description="Low complexity" evidence="1">
    <location>
        <begin position="1116"/>
        <end position="1139"/>
    </location>
</feature>
<dbReference type="GeneID" id="14920211"/>
<accession>L8H4N8</accession>
<dbReference type="SUPFAM" id="SSF101908">
    <property type="entry name" value="Putative isomerase YbhE"/>
    <property type="match status" value="1"/>
</dbReference>
<dbReference type="GO" id="GO:0001164">
    <property type="term" value="F:RNA polymerase I core promoter sequence-specific DNA binding"/>
    <property type="evidence" value="ECO:0007669"/>
    <property type="project" value="TreeGrafter"/>
</dbReference>
<organism evidence="3 4">
    <name type="scientific">Acanthamoeba castellanii (strain ATCC 30010 / Neff)</name>
    <dbReference type="NCBI Taxonomy" id="1257118"/>
    <lineage>
        <taxon>Eukaryota</taxon>
        <taxon>Amoebozoa</taxon>
        <taxon>Discosea</taxon>
        <taxon>Longamoebia</taxon>
        <taxon>Centramoebida</taxon>
        <taxon>Acanthamoebidae</taxon>
        <taxon>Acanthamoeba</taxon>
    </lineage>
</organism>
<dbReference type="VEuPathDB" id="AmoebaDB:ACA1_266880"/>
<dbReference type="OrthoDB" id="2382881at2759"/>
<feature type="compositionally biased region" description="Low complexity" evidence="1">
    <location>
        <begin position="1051"/>
        <end position="1070"/>
    </location>
</feature>
<dbReference type="InterPro" id="IPR049090">
    <property type="entry name" value="TAF1C_HB"/>
</dbReference>
<feature type="domain" description="TAF1C helical bundle" evidence="2">
    <location>
        <begin position="570"/>
        <end position="619"/>
    </location>
</feature>
<feature type="compositionally biased region" description="Low complexity" evidence="1">
    <location>
        <begin position="1150"/>
        <end position="1169"/>
    </location>
</feature>
<feature type="compositionally biased region" description="Acidic residues" evidence="1">
    <location>
        <begin position="997"/>
        <end position="1007"/>
    </location>
</feature>
<feature type="compositionally biased region" description="Acidic residues" evidence="1">
    <location>
        <begin position="938"/>
        <end position="969"/>
    </location>
</feature>
<feature type="compositionally biased region" description="Pro residues" evidence="1">
    <location>
        <begin position="1170"/>
        <end position="1185"/>
    </location>
</feature>
<dbReference type="Pfam" id="PF20642">
    <property type="entry name" value="TAF1C_HB"/>
    <property type="match status" value="1"/>
</dbReference>
<feature type="compositionally biased region" description="Low complexity" evidence="1">
    <location>
        <begin position="1269"/>
        <end position="1289"/>
    </location>
</feature>
<feature type="region of interest" description="Disordered" evidence="1">
    <location>
        <begin position="755"/>
        <end position="794"/>
    </location>
</feature>
<feature type="compositionally biased region" description="Polar residues" evidence="1">
    <location>
        <begin position="1081"/>
        <end position="1094"/>
    </location>
</feature>
<dbReference type="InterPro" id="IPR038801">
    <property type="entry name" value="TAF1C"/>
</dbReference>
<proteinExistence type="predicted"/>
<feature type="compositionally biased region" description="Low complexity" evidence="1">
    <location>
        <begin position="759"/>
        <end position="785"/>
    </location>
</feature>
<feature type="region of interest" description="Disordered" evidence="1">
    <location>
        <begin position="835"/>
        <end position="913"/>
    </location>
</feature>
<gene>
    <name evidence="3" type="ORF">ACA1_266880</name>
</gene>
<name>L8H4N8_ACACF</name>
<dbReference type="RefSeq" id="XP_004341517.1">
    <property type="nucleotide sequence ID" value="XM_004341469.1"/>
</dbReference>
<evidence type="ECO:0000259" key="2">
    <source>
        <dbReference type="Pfam" id="PF20642"/>
    </source>
</evidence>
<feature type="compositionally biased region" description="Low complexity" evidence="1">
    <location>
        <begin position="1095"/>
        <end position="1108"/>
    </location>
</feature>
<evidence type="ECO:0000256" key="1">
    <source>
        <dbReference type="SAM" id="MobiDB-lite"/>
    </source>
</evidence>
<feature type="compositionally biased region" description="Low complexity" evidence="1">
    <location>
        <begin position="1233"/>
        <end position="1248"/>
    </location>
</feature>
<feature type="compositionally biased region" description="Basic and acidic residues" evidence="1">
    <location>
        <begin position="597"/>
        <end position="617"/>
    </location>
</feature>
<feature type="compositionally biased region" description="Basic and acidic residues" evidence="1">
    <location>
        <begin position="835"/>
        <end position="855"/>
    </location>
</feature>
<reference evidence="3 4" key="1">
    <citation type="journal article" date="2013" name="Genome Biol.">
        <title>Genome of Acanthamoeba castellanii highlights extensive lateral gene transfer and early evolution of tyrosine kinase signaling.</title>
        <authorList>
            <person name="Clarke M."/>
            <person name="Lohan A.J."/>
            <person name="Liu B."/>
            <person name="Lagkouvardos I."/>
            <person name="Roy S."/>
            <person name="Zafar N."/>
            <person name="Bertelli C."/>
            <person name="Schilde C."/>
            <person name="Kianianmomeni A."/>
            <person name="Burglin T.R."/>
            <person name="Frech C."/>
            <person name="Turcotte B."/>
            <person name="Kopec K.O."/>
            <person name="Synnott J.M."/>
            <person name="Choo C."/>
            <person name="Paponov I."/>
            <person name="Finkler A."/>
            <person name="Soon Heng Tan C."/>
            <person name="Hutchins A.P."/>
            <person name="Weinmeier T."/>
            <person name="Rattei T."/>
            <person name="Chu J.S."/>
            <person name="Gimenez G."/>
            <person name="Irimia M."/>
            <person name="Rigden D.J."/>
            <person name="Fitzpatrick D.A."/>
            <person name="Lorenzo-Morales J."/>
            <person name="Bateman A."/>
            <person name="Chiu C.H."/>
            <person name="Tang P."/>
            <person name="Hegemann P."/>
            <person name="Fromm H."/>
            <person name="Raoult D."/>
            <person name="Greub G."/>
            <person name="Miranda-Saavedra D."/>
            <person name="Chen N."/>
            <person name="Nash P."/>
            <person name="Ginger M.L."/>
            <person name="Horn M."/>
            <person name="Schaap P."/>
            <person name="Caler L."/>
            <person name="Loftus B."/>
        </authorList>
    </citation>
    <scope>NUCLEOTIDE SEQUENCE [LARGE SCALE GENOMIC DNA]</scope>
    <source>
        <strain evidence="3 4">Neff</strain>
    </source>
</reference>
<feature type="region of interest" description="Disordered" evidence="1">
    <location>
        <begin position="991"/>
        <end position="1298"/>
    </location>
</feature>
<evidence type="ECO:0000313" key="3">
    <source>
        <dbReference type="EMBL" id="ELR19431.1"/>
    </source>
</evidence>
<dbReference type="PANTHER" id="PTHR15319:SF1">
    <property type="entry name" value="TATA BOX-BINDING PROTEIN-ASSOCIATED FACTOR RNA POLYMERASE I SUBUNIT C"/>
    <property type="match status" value="1"/>
</dbReference>
<keyword evidence="4" id="KW-1185">Reference proteome</keyword>